<feature type="transmembrane region" description="Helical" evidence="5">
    <location>
        <begin position="6"/>
        <end position="30"/>
    </location>
</feature>
<organism evidence="7 8">
    <name type="scientific">Gordonia rhizosphera NBRC 16068</name>
    <dbReference type="NCBI Taxonomy" id="1108045"/>
    <lineage>
        <taxon>Bacteria</taxon>
        <taxon>Bacillati</taxon>
        <taxon>Actinomycetota</taxon>
        <taxon>Actinomycetes</taxon>
        <taxon>Mycobacteriales</taxon>
        <taxon>Gordoniaceae</taxon>
        <taxon>Gordonia</taxon>
    </lineage>
</organism>
<evidence type="ECO:0000313" key="7">
    <source>
        <dbReference type="EMBL" id="GAB91483.1"/>
    </source>
</evidence>
<dbReference type="Proteomes" id="UP000008363">
    <property type="component" value="Unassembled WGS sequence"/>
</dbReference>
<dbReference type="AlphaFoldDB" id="K6V5G9"/>
<proteinExistence type="predicted"/>
<dbReference type="STRING" id="1108045.GORHZ_135_00310"/>
<dbReference type="InterPro" id="IPR013130">
    <property type="entry name" value="Fe3_Rdtase_TM_dom"/>
</dbReference>
<dbReference type="EMBL" id="BAHC01000135">
    <property type="protein sequence ID" value="GAB91483.1"/>
    <property type="molecule type" value="Genomic_DNA"/>
</dbReference>
<accession>K6V5G9</accession>
<comment type="caution">
    <text evidence="7">The sequence shown here is derived from an EMBL/GenBank/DDBJ whole genome shotgun (WGS) entry which is preliminary data.</text>
</comment>
<protein>
    <recommendedName>
        <fullName evidence="6">Ferric oxidoreductase domain-containing protein</fullName>
    </recommendedName>
</protein>
<dbReference type="GO" id="GO:0016020">
    <property type="term" value="C:membrane"/>
    <property type="evidence" value="ECO:0007669"/>
    <property type="project" value="UniProtKB-SubCell"/>
</dbReference>
<keyword evidence="4 5" id="KW-0472">Membrane</keyword>
<feature type="transmembrane region" description="Helical" evidence="5">
    <location>
        <begin position="124"/>
        <end position="143"/>
    </location>
</feature>
<dbReference type="RefSeq" id="WP_006334980.1">
    <property type="nucleotide sequence ID" value="NZ_BAHC01000135.1"/>
</dbReference>
<dbReference type="Pfam" id="PF01794">
    <property type="entry name" value="Ferric_reduct"/>
    <property type="match status" value="1"/>
</dbReference>
<name>K6V5G9_9ACTN</name>
<evidence type="ECO:0000256" key="4">
    <source>
        <dbReference type="ARBA" id="ARBA00023136"/>
    </source>
</evidence>
<evidence type="ECO:0000256" key="2">
    <source>
        <dbReference type="ARBA" id="ARBA00022692"/>
    </source>
</evidence>
<reference evidence="7 8" key="1">
    <citation type="submission" date="2012-08" db="EMBL/GenBank/DDBJ databases">
        <title>Whole genome shotgun sequence of Gordonia rhizosphera NBRC 16068.</title>
        <authorList>
            <person name="Takarada H."/>
            <person name="Isaki S."/>
            <person name="Hosoyama A."/>
            <person name="Tsuchikane K."/>
            <person name="Katsumata H."/>
            <person name="Baba S."/>
            <person name="Ohji S."/>
            <person name="Yamazaki S."/>
            <person name="Fujita N."/>
        </authorList>
    </citation>
    <scope>NUCLEOTIDE SEQUENCE [LARGE SCALE GENOMIC DNA]</scope>
    <source>
        <strain evidence="7 8">NBRC 16068</strain>
    </source>
</reference>
<keyword evidence="8" id="KW-1185">Reference proteome</keyword>
<feature type="domain" description="Ferric oxidoreductase" evidence="6">
    <location>
        <begin position="13"/>
        <end position="135"/>
    </location>
</feature>
<sequence length="191" mass="20564">MINEALWALGRGTGITALLLLTITVALGIATRSGRTLFGLPRFAVQSVHQFAALTSTLLVALHVGTMIIDPYAQVNLIDAILPFGSAYRGLWVGLGTLALDLLIVVIVSSLLRNRLGPNTFRALHWATYALWPLAFVHTLGSGTDVGQLWMITVCAVCALVVGAAVTVRLRTDFAEYQQTRMQPVGKAIPR</sequence>
<comment type="subcellular location">
    <subcellularLocation>
        <location evidence="1">Membrane</location>
        <topology evidence="1">Multi-pass membrane protein</topology>
    </subcellularLocation>
</comment>
<keyword evidence="2 5" id="KW-0812">Transmembrane</keyword>
<feature type="transmembrane region" description="Helical" evidence="5">
    <location>
        <begin position="149"/>
        <end position="168"/>
    </location>
</feature>
<evidence type="ECO:0000256" key="1">
    <source>
        <dbReference type="ARBA" id="ARBA00004141"/>
    </source>
</evidence>
<keyword evidence="3 5" id="KW-1133">Transmembrane helix</keyword>
<feature type="transmembrane region" description="Helical" evidence="5">
    <location>
        <begin position="89"/>
        <end position="112"/>
    </location>
</feature>
<evidence type="ECO:0000256" key="5">
    <source>
        <dbReference type="SAM" id="Phobius"/>
    </source>
</evidence>
<evidence type="ECO:0000256" key="3">
    <source>
        <dbReference type="ARBA" id="ARBA00022989"/>
    </source>
</evidence>
<dbReference type="OrthoDB" id="4827239at2"/>
<dbReference type="eggNOG" id="COG4097">
    <property type="taxonomic scope" value="Bacteria"/>
</dbReference>
<evidence type="ECO:0000313" key="8">
    <source>
        <dbReference type="Proteomes" id="UP000008363"/>
    </source>
</evidence>
<gene>
    <name evidence="7" type="ORF">GORHZ_135_00310</name>
</gene>
<evidence type="ECO:0000259" key="6">
    <source>
        <dbReference type="Pfam" id="PF01794"/>
    </source>
</evidence>